<dbReference type="InterPro" id="IPR036412">
    <property type="entry name" value="HAD-like_sf"/>
</dbReference>
<dbReference type="PANTHER" id="PTHR18901:SF38">
    <property type="entry name" value="PSEUDOURIDINE-5'-PHOSPHATASE"/>
    <property type="match status" value="1"/>
</dbReference>
<dbReference type="InterPro" id="IPR023198">
    <property type="entry name" value="PGP-like_dom2"/>
</dbReference>
<dbReference type="AlphaFoldDB" id="A0A7M2RH85"/>
<gene>
    <name evidence="1" type="ORF">INP51_15740</name>
</gene>
<dbReference type="RefSeq" id="WP_193735684.1">
    <property type="nucleotide sequence ID" value="NZ_CP063304.1"/>
</dbReference>
<dbReference type="SFLD" id="SFLDS00003">
    <property type="entry name" value="Haloacid_Dehalogenase"/>
    <property type="match status" value="1"/>
</dbReference>
<accession>A0A7M2RH85</accession>
<dbReference type="InterPro" id="IPR023214">
    <property type="entry name" value="HAD_sf"/>
</dbReference>
<dbReference type="SUPFAM" id="SSF56784">
    <property type="entry name" value="HAD-like"/>
    <property type="match status" value="1"/>
</dbReference>
<dbReference type="Pfam" id="PF13419">
    <property type="entry name" value="HAD_2"/>
    <property type="match status" value="1"/>
</dbReference>
<dbReference type="PANTHER" id="PTHR18901">
    <property type="entry name" value="2-DEOXYGLUCOSE-6-PHOSPHATE PHOSPHATASE 2"/>
    <property type="match status" value="1"/>
</dbReference>
<dbReference type="InterPro" id="IPR041492">
    <property type="entry name" value="HAD_2"/>
</dbReference>
<sequence length="214" mass="24333">MKNFQAAIFDLDGTLLDSIGVWASVDVEFLRRRGIPMPDDYLKMVHSMENDVAANYTKSRFGLKDMTESIIREWFDIARDAYASKVVLKPHVKEYLEILKEQGIHIAGATSSDPELFEPALLHNEVLHFFEHIATVRDVNGRGKEYPDVYEAAVRKVQCVPSDSIVFEDILKGIQGAKSGGFYTVGVYDIHSDHEKEEIIQQADKYIYNFGELL</sequence>
<dbReference type="NCBIfam" id="TIGR01509">
    <property type="entry name" value="HAD-SF-IA-v3"/>
    <property type="match status" value="1"/>
</dbReference>
<dbReference type="EMBL" id="CP063304">
    <property type="protein sequence ID" value="QOV19364.1"/>
    <property type="molecule type" value="Genomic_DNA"/>
</dbReference>
<dbReference type="Proteomes" id="UP000593601">
    <property type="component" value="Chromosome"/>
</dbReference>
<dbReference type="KEGG" id="bliq:INP51_15740"/>
<dbReference type="Gene3D" id="3.40.50.1000">
    <property type="entry name" value="HAD superfamily/HAD-like"/>
    <property type="match status" value="1"/>
</dbReference>
<keyword evidence="2" id="KW-1185">Reference proteome</keyword>
<name>A0A7M2RH85_9FIRM</name>
<protein>
    <submittedName>
        <fullName evidence="1">HAD family phosphatase</fullName>
    </submittedName>
</protein>
<dbReference type="GO" id="GO:0016791">
    <property type="term" value="F:phosphatase activity"/>
    <property type="evidence" value="ECO:0007669"/>
    <property type="project" value="TreeGrafter"/>
</dbReference>
<dbReference type="InterPro" id="IPR006439">
    <property type="entry name" value="HAD-SF_hydro_IA"/>
</dbReference>
<dbReference type="Gene3D" id="1.10.150.240">
    <property type="entry name" value="Putative phosphatase, domain 2"/>
    <property type="match status" value="1"/>
</dbReference>
<dbReference type="CDD" id="cd07505">
    <property type="entry name" value="HAD_BPGM-like"/>
    <property type="match status" value="1"/>
</dbReference>
<dbReference type="SFLD" id="SFLDG01129">
    <property type="entry name" value="C1.5:_HAD__Beta-PGM__Phosphata"/>
    <property type="match status" value="1"/>
</dbReference>
<organism evidence="1 2">
    <name type="scientific">Blautia liquoris</name>
    <dbReference type="NCBI Taxonomy" id="2779518"/>
    <lineage>
        <taxon>Bacteria</taxon>
        <taxon>Bacillati</taxon>
        <taxon>Bacillota</taxon>
        <taxon>Clostridia</taxon>
        <taxon>Lachnospirales</taxon>
        <taxon>Lachnospiraceae</taxon>
        <taxon>Blautia</taxon>
    </lineage>
</organism>
<evidence type="ECO:0000313" key="2">
    <source>
        <dbReference type="Proteomes" id="UP000593601"/>
    </source>
</evidence>
<dbReference type="PRINTS" id="PR00413">
    <property type="entry name" value="HADHALOGNASE"/>
</dbReference>
<evidence type="ECO:0000313" key="1">
    <source>
        <dbReference type="EMBL" id="QOV19364.1"/>
    </source>
</evidence>
<proteinExistence type="predicted"/>
<reference evidence="1 2" key="1">
    <citation type="submission" date="2020-10" db="EMBL/GenBank/DDBJ databases">
        <title>Blautia liquoris sp.nov., isolated from the mud in a fermentation cellar used for the production of Chinese strong-flavoured liquor.</title>
        <authorList>
            <person name="Lu L."/>
        </authorList>
    </citation>
    <scope>NUCLEOTIDE SEQUENCE [LARGE SCALE GENOMIC DNA]</scope>
    <source>
        <strain evidence="1 2">LZLJ-3</strain>
    </source>
</reference>